<reference evidence="1" key="1">
    <citation type="journal article" date="2015" name="Nature">
        <title>Complex archaea that bridge the gap between prokaryotes and eukaryotes.</title>
        <authorList>
            <person name="Spang A."/>
            <person name="Saw J.H."/>
            <person name="Jorgensen S.L."/>
            <person name="Zaremba-Niedzwiedzka K."/>
            <person name="Martijn J."/>
            <person name="Lind A.E."/>
            <person name="van Eijk R."/>
            <person name="Schleper C."/>
            <person name="Guy L."/>
            <person name="Ettema T.J."/>
        </authorList>
    </citation>
    <scope>NUCLEOTIDE SEQUENCE</scope>
</reference>
<dbReference type="AlphaFoldDB" id="A0A0F9U207"/>
<accession>A0A0F9U207</accession>
<name>A0A0F9U207_9ZZZZ</name>
<protein>
    <submittedName>
        <fullName evidence="1">Uncharacterized protein</fullName>
    </submittedName>
</protein>
<comment type="caution">
    <text evidence="1">The sequence shown here is derived from an EMBL/GenBank/DDBJ whole genome shotgun (WGS) entry which is preliminary data.</text>
</comment>
<organism evidence="1">
    <name type="scientific">marine sediment metagenome</name>
    <dbReference type="NCBI Taxonomy" id="412755"/>
    <lineage>
        <taxon>unclassified sequences</taxon>
        <taxon>metagenomes</taxon>
        <taxon>ecological metagenomes</taxon>
    </lineage>
</organism>
<proteinExistence type="predicted"/>
<evidence type="ECO:0000313" key="1">
    <source>
        <dbReference type="EMBL" id="KKN55356.1"/>
    </source>
</evidence>
<gene>
    <name evidence="1" type="ORF">LCGC14_0583460</name>
</gene>
<dbReference type="EMBL" id="LAZR01000889">
    <property type="protein sequence ID" value="KKN55356.1"/>
    <property type="molecule type" value="Genomic_DNA"/>
</dbReference>
<feature type="non-terminal residue" evidence="1">
    <location>
        <position position="1"/>
    </location>
</feature>
<sequence>NPNDVARALLDHRDVTRTATVTVTVTVDADTDWAAKIDETGGEPVEGCCGMIDFNEFDWGRLIAIIPRRSNHEQA</sequence>